<dbReference type="InParanoid" id="E3JDB6"/>
<sequence length="137" mass="14999">MPRVIRPVPDRDDAFFWDAVQAGRLVAHACASCGRLAHPPVPMCPVCGSVDWVERELSGRGTIHSWIVSKHPSRADDPGRIVVLVDLEEGIRFVSNLQEIDATEVTGELPVEVFFTEVDGCTLPQFRPAGRGPRVGT</sequence>
<feature type="domain" description="ChsH2 rubredoxin-like zinc ribbon" evidence="2">
    <location>
        <begin position="17"/>
        <end position="49"/>
    </location>
</feature>
<dbReference type="RefSeq" id="WP_013426667.1">
    <property type="nucleotide sequence ID" value="NC_014666.1"/>
</dbReference>
<dbReference type="HOGENOM" id="CLU_119412_0_1_11"/>
<gene>
    <name evidence="3" type="ordered locus">FraEuI1c_5563</name>
</gene>
<evidence type="ECO:0008006" key="5">
    <source>
        <dbReference type="Google" id="ProtNLM"/>
    </source>
</evidence>
<accession>E3JDB6</accession>
<dbReference type="Gene3D" id="6.10.30.10">
    <property type="match status" value="1"/>
</dbReference>
<dbReference type="InterPro" id="IPR022002">
    <property type="entry name" value="ChsH2_Znr"/>
</dbReference>
<evidence type="ECO:0000259" key="2">
    <source>
        <dbReference type="Pfam" id="PF12172"/>
    </source>
</evidence>
<dbReference type="Pfam" id="PF01796">
    <property type="entry name" value="OB_ChsH2_C"/>
    <property type="match status" value="1"/>
</dbReference>
<dbReference type="PANTHER" id="PTHR34075">
    <property type="entry name" value="BLR3430 PROTEIN"/>
    <property type="match status" value="1"/>
</dbReference>
<proteinExistence type="predicted"/>
<evidence type="ECO:0000313" key="4">
    <source>
        <dbReference type="Proteomes" id="UP000002484"/>
    </source>
</evidence>
<feature type="domain" description="ChsH2 C-terminal OB-fold" evidence="1">
    <location>
        <begin position="54"/>
        <end position="115"/>
    </location>
</feature>
<keyword evidence="4" id="KW-1185">Reference proteome</keyword>
<dbReference type="eggNOG" id="COG1545">
    <property type="taxonomic scope" value="Bacteria"/>
</dbReference>
<name>E3JDB6_PSEI1</name>
<evidence type="ECO:0000313" key="3">
    <source>
        <dbReference type="EMBL" id="ADP83549.1"/>
    </source>
</evidence>
<dbReference type="InterPro" id="IPR002878">
    <property type="entry name" value="ChsH2_C"/>
</dbReference>
<dbReference type="InterPro" id="IPR012340">
    <property type="entry name" value="NA-bd_OB-fold"/>
</dbReference>
<dbReference type="Proteomes" id="UP000002484">
    <property type="component" value="Chromosome"/>
</dbReference>
<dbReference type="KEGG" id="fri:FraEuI1c_5563"/>
<dbReference type="STRING" id="298654.FraEuI1c_5563"/>
<dbReference type="Pfam" id="PF12172">
    <property type="entry name" value="zf-ChsH2"/>
    <property type="match status" value="1"/>
</dbReference>
<dbReference type="InterPro" id="IPR052513">
    <property type="entry name" value="Thioester_dehydratase-like"/>
</dbReference>
<dbReference type="AlphaFoldDB" id="E3JDB6"/>
<protein>
    <recommendedName>
        <fullName evidence="5">DUF35 domain-containing protein</fullName>
    </recommendedName>
</protein>
<dbReference type="SUPFAM" id="SSF50249">
    <property type="entry name" value="Nucleic acid-binding proteins"/>
    <property type="match status" value="1"/>
</dbReference>
<organism evidence="3 4">
    <name type="scientific">Pseudofrankia inefficax (strain DSM 45817 / CECT 9037 / DDB 130130 / EuI1c)</name>
    <name type="common">Frankia inefficax</name>
    <dbReference type="NCBI Taxonomy" id="298654"/>
    <lineage>
        <taxon>Bacteria</taxon>
        <taxon>Bacillati</taxon>
        <taxon>Actinomycetota</taxon>
        <taxon>Actinomycetes</taxon>
        <taxon>Frankiales</taxon>
        <taxon>Frankiaceae</taxon>
        <taxon>Pseudofrankia</taxon>
    </lineage>
</organism>
<dbReference type="EMBL" id="CP002299">
    <property type="protein sequence ID" value="ADP83549.1"/>
    <property type="molecule type" value="Genomic_DNA"/>
</dbReference>
<dbReference type="OrthoDB" id="7470921at2"/>
<evidence type="ECO:0000259" key="1">
    <source>
        <dbReference type="Pfam" id="PF01796"/>
    </source>
</evidence>
<reference evidence="3 4" key="1">
    <citation type="submission" date="2010-10" db="EMBL/GenBank/DDBJ databases">
        <title>Complete sequence of Frankia sp. EuI1c.</title>
        <authorList>
            <consortium name="US DOE Joint Genome Institute"/>
            <person name="Lucas S."/>
            <person name="Copeland A."/>
            <person name="Lapidus A."/>
            <person name="Cheng J.-F."/>
            <person name="Bruce D."/>
            <person name="Goodwin L."/>
            <person name="Pitluck S."/>
            <person name="Chertkov O."/>
            <person name="Detter J.C."/>
            <person name="Han C."/>
            <person name="Tapia R."/>
            <person name="Land M."/>
            <person name="Hauser L."/>
            <person name="Jeffries C."/>
            <person name="Kyrpides N."/>
            <person name="Ivanova N."/>
            <person name="Mikhailova N."/>
            <person name="Beauchemin N."/>
            <person name="Sen A."/>
            <person name="Sur S.A."/>
            <person name="Gtari M."/>
            <person name="Wall L."/>
            <person name="Tisa L."/>
            <person name="Woyke T."/>
        </authorList>
    </citation>
    <scope>NUCLEOTIDE SEQUENCE [LARGE SCALE GENOMIC DNA]</scope>
    <source>
        <strain evidence="4">DSM 45817 / CECT 9037 / EuI1c</strain>
    </source>
</reference>
<dbReference type="PANTHER" id="PTHR34075:SF5">
    <property type="entry name" value="BLR3430 PROTEIN"/>
    <property type="match status" value="1"/>
</dbReference>